<keyword evidence="6" id="KW-0560">Oxidoreductase</keyword>
<evidence type="ECO:0000256" key="7">
    <source>
        <dbReference type="ARBA" id="ARBA00023098"/>
    </source>
</evidence>
<proteinExistence type="inferred from homology"/>
<evidence type="ECO:0000256" key="12">
    <source>
        <dbReference type="RuleBase" id="RU000363"/>
    </source>
</evidence>
<evidence type="ECO:0000256" key="4">
    <source>
        <dbReference type="ARBA" id="ARBA00022857"/>
    </source>
</evidence>
<dbReference type="PROSITE" id="PS00061">
    <property type="entry name" value="ADH_SHORT"/>
    <property type="match status" value="1"/>
</dbReference>
<comment type="similarity">
    <text evidence="2 12">Belongs to the short-chain dehydrogenases/reductases (SDR) family.</text>
</comment>
<dbReference type="InterPro" id="IPR036291">
    <property type="entry name" value="NAD(P)-bd_dom_sf"/>
</dbReference>
<evidence type="ECO:0000256" key="1">
    <source>
        <dbReference type="ARBA" id="ARBA00004141"/>
    </source>
</evidence>
<organism evidence="13 14">
    <name type="scientific">Cryomyces minteri</name>
    <dbReference type="NCBI Taxonomy" id="331657"/>
    <lineage>
        <taxon>Eukaryota</taxon>
        <taxon>Fungi</taxon>
        <taxon>Dikarya</taxon>
        <taxon>Ascomycota</taxon>
        <taxon>Pezizomycotina</taxon>
        <taxon>Dothideomycetes</taxon>
        <taxon>Dothideomycetes incertae sedis</taxon>
        <taxon>Cryomyces</taxon>
    </lineage>
</organism>
<evidence type="ECO:0000256" key="2">
    <source>
        <dbReference type="ARBA" id="ARBA00006484"/>
    </source>
</evidence>
<dbReference type="EMBL" id="NAJN01001252">
    <property type="protein sequence ID" value="TKA64530.1"/>
    <property type="molecule type" value="Genomic_DNA"/>
</dbReference>
<name>A0A4U0WMW0_9PEZI</name>
<evidence type="ECO:0000313" key="13">
    <source>
        <dbReference type="EMBL" id="TKA64530.1"/>
    </source>
</evidence>
<keyword evidence="3" id="KW-0812">Transmembrane</keyword>
<dbReference type="FunFam" id="3.40.50.720:FF:000131">
    <property type="entry name" value="Short-chain dehydrogenase/reductase 3"/>
    <property type="match status" value="1"/>
</dbReference>
<dbReference type="PANTHER" id="PTHR24322">
    <property type="entry name" value="PKSB"/>
    <property type="match status" value="1"/>
</dbReference>
<keyword evidence="8" id="KW-0472">Membrane</keyword>
<reference evidence="13 14" key="1">
    <citation type="submission" date="2017-03" db="EMBL/GenBank/DDBJ databases">
        <title>Genomes of endolithic fungi from Antarctica.</title>
        <authorList>
            <person name="Coleine C."/>
            <person name="Masonjones S."/>
            <person name="Stajich J.E."/>
        </authorList>
    </citation>
    <scope>NUCLEOTIDE SEQUENCE [LARGE SCALE GENOMIC DNA]</scope>
    <source>
        <strain evidence="13 14">CCFEE 5187</strain>
    </source>
</reference>
<evidence type="ECO:0000256" key="5">
    <source>
        <dbReference type="ARBA" id="ARBA00022989"/>
    </source>
</evidence>
<dbReference type="PANTHER" id="PTHR24322:SF736">
    <property type="entry name" value="RETINOL DEHYDROGENASE 10"/>
    <property type="match status" value="1"/>
</dbReference>
<dbReference type="AlphaFoldDB" id="A0A4U0WMW0"/>
<accession>A0A4U0WMW0</accession>
<dbReference type="InterPro" id="IPR002347">
    <property type="entry name" value="SDR_fam"/>
</dbReference>
<evidence type="ECO:0000256" key="11">
    <source>
        <dbReference type="ARBA" id="ARBA00082544"/>
    </source>
</evidence>
<dbReference type="Pfam" id="PF00106">
    <property type="entry name" value="adh_short"/>
    <property type="match status" value="1"/>
</dbReference>
<dbReference type="PRINTS" id="PR00080">
    <property type="entry name" value="SDRFAMILY"/>
</dbReference>
<dbReference type="SUPFAM" id="SSF51735">
    <property type="entry name" value="NAD(P)-binding Rossmann-fold domains"/>
    <property type="match status" value="1"/>
</dbReference>
<dbReference type="InterPro" id="IPR020904">
    <property type="entry name" value="Sc_DH/Rdtase_CS"/>
</dbReference>
<comment type="caution">
    <text evidence="13">The sequence shown here is derived from an EMBL/GenBank/DDBJ whole genome shotgun (WGS) entry which is preliminary data.</text>
</comment>
<dbReference type="GO" id="GO:0052650">
    <property type="term" value="F:all-trans-retinol dehydrogenase (NADP+) activity"/>
    <property type="evidence" value="ECO:0007669"/>
    <property type="project" value="UniProtKB-ARBA"/>
</dbReference>
<dbReference type="GO" id="GO:0016020">
    <property type="term" value="C:membrane"/>
    <property type="evidence" value="ECO:0007669"/>
    <property type="project" value="UniProtKB-SubCell"/>
</dbReference>
<dbReference type="Proteomes" id="UP000308768">
    <property type="component" value="Unassembled WGS sequence"/>
</dbReference>
<evidence type="ECO:0000256" key="8">
    <source>
        <dbReference type="ARBA" id="ARBA00023136"/>
    </source>
</evidence>
<evidence type="ECO:0000256" key="3">
    <source>
        <dbReference type="ARBA" id="ARBA00022692"/>
    </source>
</evidence>
<evidence type="ECO:0000313" key="14">
    <source>
        <dbReference type="Proteomes" id="UP000308768"/>
    </source>
</evidence>
<sequence>MSSFKMPLEGFTLEYLTKPIRGILLQPILTAAVVLASMKKPQDVSNMLSIVSTGKVSPAVFDRTMKVLLGAGILYRLNNLLTKLVLNNWVSDRTWDWKREVVLVTGGCSGIGELIVHKLTEKNIKVAVLDINPPRSPLPTNAVFYKTDVTSSEEIHAVAEKIRQELGHPTVLINNAGIGSCQAILVESEASIRRTFDVNIIAHFLLVREFVPHMIERNHGHIVTIASMASFLVHASNVDYACTKAAALVFHEGLAQELKTNYGANKVRTTYDLPLLFHNNRIRTDQFRRVVHPTWVRTSLIDMLSRKKDFNEFVIEPETVANAVVAQILSRESAQLILTGRYAFATTIRGWPGWLQESARNSVANLLRNAA</sequence>
<protein>
    <recommendedName>
        <fullName evidence="10">Short-chain dehydrogenase/reductase 3</fullName>
    </recommendedName>
    <alternativeName>
        <fullName evidence="11">Retinal short-chain dehydrogenase/reductase 1</fullName>
    </alternativeName>
</protein>
<keyword evidence="5" id="KW-1133">Transmembrane helix</keyword>
<evidence type="ECO:0000256" key="6">
    <source>
        <dbReference type="ARBA" id="ARBA00023002"/>
    </source>
</evidence>
<dbReference type="PRINTS" id="PR00081">
    <property type="entry name" value="GDHRDH"/>
</dbReference>
<gene>
    <name evidence="13" type="ORF">B0A49_10084</name>
</gene>
<keyword evidence="7" id="KW-0443">Lipid metabolism</keyword>
<comment type="function">
    <text evidence="9">Catalyzes the reduction of all-trans-retinal to all-trans-retinol in the presence of NADPH.</text>
</comment>
<dbReference type="OrthoDB" id="10253736at2759"/>
<evidence type="ECO:0000256" key="10">
    <source>
        <dbReference type="ARBA" id="ARBA00068717"/>
    </source>
</evidence>
<keyword evidence="14" id="KW-1185">Reference proteome</keyword>
<evidence type="ECO:0000256" key="9">
    <source>
        <dbReference type="ARBA" id="ARBA00059620"/>
    </source>
</evidence>
<keyword evidence="4" id="KW-0521">NADP</keyword>
<comment type="subcellular location">
    <subcellularLocation>
        <location evidence="1">Membrane</location>
        <topology evidence="1">Multi-pass membrane protein</topology>
    </subcellularLocation>
</comment>
<dbReference type="STRING" id="331657.A0A4U0WMW0"/>
<dbReference type="Gene3D" id="3.40.50.720">
    <property type="entry name" value="NAD(P)-binding Rossmann-like Domain"/>
    <property type="match status" value="1"/>
</dbReference>